<dbReference type="Pfam" id="PF00717">
    <property type="entry name" value="Peptidase_S24"/>
    <property type="match status" value="1"/>
</dbReference>
<organism evidence="2">
    <name type="scientific">bioreactor metagenome</name>
    <dbReference type="NCBI Taxonomy" id="1076179"/>
    <lineage>
        <taxon>unclassified sequences</taxon>
        <taxon>metagenomes</taxon>
        <taxon>ecological metagenomes</taxon>
    </lineage>
</organism>
<dbReference type="InterPro" id="IPR001387">
    <property type="entry name" value="Cro/C1-type_HTH"/>
</dbReference>
<dbReference type="SUPFAM" id="SSF47413">
    <property type="entry name" value="lambda repressor-like DNA-binding domains"/>
    <property type="match status" value="1"/>
</dbReference>
<feature type="domain" description="HTH cro/C1-type" evidence="1">
    <location>
        <begin position="9"/>
        <end position="64"/>
    </location>
</feature>
<evidence type="ECO:0000259" key="1">
    <source>
        <dbReference type="PROSITE" id="PS50943"/>
    </source>
</evidence>
<sequence length="206" mass="22599">MDKTVSQIIKERRIELGLTQLQIANRVEVSEGTVSRWESGNIANMGRDKIAALAAILELNPGIITGWDEEATIAPSAVKIPVLGRVPAGIPFAAIESIIDYEEIPIEMARTGEFFGLQIKGDSMAPRILDGDVVIVRKQPNIETGDIAIIMVNGDDATCKRVMHHENGISLVSNNPTFQPRFFTAQEIEKLPIQIIGKVVELRGKF</sequence>
<dbReference type="CDD" id="cd00093">
    <property type="entry name" value="HTH_XRE"/>
    <property type="match status" value="1"/>
</dbReference>
<dbReference type="CDD" id="cd06529">
    <property type="entry name" value="S24_LexA-like"/>
    <property type="match status" value="1"/>
</dbReference>
<dbReference type="GO" id="GO:0003677">
    <property type="term" value="F:DNA binding"/>
    <property type="evidence" value="ECO:0007669"/>
    <property type="project" value="InterPro"/>
</dbReference>
<dbReference type="Pfam" id="PF01381">
    <property type="entry name" value="HTH_3"/>
    <property type="match status" value="1"/>
</dbReference>
<dbReference type="Gene3D" id="1.10.260.40">
    <property type="entry name" value="lambda repressor-like DNA-binding domains"/>
    <property type="match status" value="1"/>
</dbReference>
<dbReference type="InterPro" id="IPR036286">
    <property type="entry name" value="LexA/Signal_pep-like_sf"/>
</dbReference>
<reference evidence="2" key="1">
    <citation type="submission" date="2019-08" db="EMBL/GenBank/DDBJ databases">
        <authorList>
            <person name="Kucharzyk K."/>
            <person name="Murdoch R.W."/>
            <person name="Higgins S."/>
            <person name="Loffler F."/>
        </authorList>
    </citation>
    <scope>NUCLEOTIDE SEQUENCE</scope>
</reference>
<dbReference type="EMBL" id="VSSQ01031501">
    <property type="protein sequence ID" value="MPM82407.1"/>
    <property type="molecule type" value="Genomic_DNA"/>
</dbReference>
<dbReference type="GO" id="GO:0004252">
    <property type="term" value="F:serine-type endopeptidase activity"/>
    <property type="evidence" value="ECO:0007669"/>
    <property type="project" value="UniProtKB-EC"/>
</dbReference>
<gene>
    <name evidence="2" type="primary">lexA_43</name>
    <name evidence="2" type="ORF">SDC9_129468</name>
</gene>
<protein>
    <submittedName>
        <fullName evidence="2">LexA repressor</fullName>
        <ecNumber evidence="2">3.4.21.88</ecNumber>
    </submittedName>
</protein>
<dbReference type="SMART" id="SM00530">
    <property type="entry name" value="HTH_XRE"/>
    <property type="match status" value="1"/>
</dbReference>
<dbReference type="InterPro" id="IPR010982">
    <property type="entry name" value="Lambda_DNA-bd_dom_sf"/>
</dbReference>
<name>A0A645CZP4_9ZZZZ</name>
<proteinExistence type="predicted"/>
<keyword evidence="2" id="KW-0378">Hydrolase</keyword>
<dbReference type="InterPro" id="IPR039418">
    <property type="entry name" value="LexA-like"/>
</dbReference>
<evidence type="ECO:0000313" key="2">
    <source>
        <dbReference type="EMBL" id="MPM82407.1"/>
    </source>
</evidence>
<dbReference type="PANTHER" id="PTHR33516:SF2">
    <property type="entry name" value="LEXA REPRESSOR-RELATED"/>
    <property type="match status" value="1"/>
</dbReference>
<dbReference type="InterPro" id="IPR050077">
    <property type="entry name" value="LexA_repressor"/>
</dbReference>
<dbReference type="PANTHER" id="PTHR33516">
    <property type="entry name" value="LEXA REPRESSOR"/>
    <property type="match status" value="1"/>
</dbReference>
<comment type="caution">
    <text evidence="2">The sequence shown here is derived from an EMBL/GenBank/DDBJ whole genome shotgun (WGS) entry which is preliminary data.</text>
</comment>
<dbReference type="AlphaFoldDB" id="A0A645CZP4"/>
<accession>A0A645CZP4</accession>
<dbReference type="SUPFAM" id="SSF51306">
    <property type="entry name" value="LexA/Signal peptidase"/>
    <property type="match status" value="1"/>
</dbReference>
<dbReference type="EC" id="3.4.21.88" evidence="2"/>
<dbReference type="Gene3D" id="2.10.109.10">
    <property type="entry name" value="Umud Fragment, subunit A"/>
    <property type="match status" value="1"/>
</dbReference>
<dbReference type="InterPro" id="IPR015927">
    <property type="entry name" value="Peptidase_S24_S26A/B/C"/>
</dbReference>
<dbReference type="PROSITE" id="PS50943">
    <property type="entry name" value="HTH_CROC1"/>
    <property type="match status" value="1"/>
</dbReference>